<evidence type="ECO:0000313" key="2">
    <source>
        <dbReference type="EMBL" id="ASP38855.1"/>
    </source>
</evidence>
<keyword evidence="1" id="KW-0732">Signal</keyword>
<gene>
    <name evidence="2" type="ORF">CHH28_09250</name>
</gene>
<dbReference type="EMBL" id="CP022530">
    <property type="protein sequence ID" value="ASP38855.1"/>
    <property type="molecule type" value="Genomic_DNA"/>
</dbReference>
<feature type="chain" id="PRO_5012103859" evidence="1">
    <location>
        <begin position="20"/>
        <end position="141"/>
    </location>
</feature>
<dbReference type="Proteomes" id="UP000202440">
    <property type="component" value="Chromosome"/>
</dbReference>
<feature type="signal peptide" evidence="1">
    <location>
        <begin position="1"/>
        <end position="19"/>
    </location>
</feature>
<protein>
    <submittedName>
        <fullName evidence="2">Uncharacterized protein</fullName>
    </submittedName>
</protein>
<sequence length="141" mass="15825">MKKTMLLAAAWLFSTSIMAVEIESNGWVFELPEQASEQSNSTARSAKSGKRPQPVLVPGTKVLERQRGEEGVIGNTLLVRTQGDIDAYLDSSASVTRIGESSFMLSYPQDTDMWAEKQRLERLDDVLEVEIEVITNRYRPM</sequence>
<name>A0A222FII9_9GAMM</name>
<dbReference type="RefSeq" id="WP_094060041.1">
    <property type="nucleotide sequence ID" value="NZ_CP022530.1"/>
</dbReference>
<accession>A0A222FII9</accession>
<evidence type="ECO:0000313" key="3">
    <source>
        <dbReference type="Proteomes" id="UP000202440"/>
    </source>
</evidence>
<evidence type="ECO:0000256" key="1">
    <source>
        <dbReference type="SAM" id="SignalP"/>
    </source>
</evidence>
<dbReference type="AlphaFoldDB" id="A0A222FII9"/>
<proteinExistence type="predicted"/>
<reference evidence="2 3" key="1">
    <citation type="submission" date="2017-07" db="EMBL/GenBank/DDBJ databases">
        <title>Annotated genome sequence of Bacterioplanes sanyensis isolated from Red Sea.</title>
        <authorList>
            <person name="Rehman Z.U."/>
        </authorList>
    </citation>
    <scope>NUCLEOTIDE SEQUENCE [LARGE SCALE GENOMIC DNA]</scope>
    <source>
        <strain evidence="2 3">NV9</strain>
    </source>
</reference>
<dbReference type="KEGG" id="bsan:CHH28_09250"/>
<organism evidence="2 3">
    <name type="scientific">Bacterioplanes sanyensis</name>
    <dbReference type="NCBI Taxonomy" id="1249553"/>
    <lineage>
        <taxon>Bacteria</taxon>
        <taxon>Pseudomonadati</taxon>
        <taxon>Pseudomonadota</taxon>
        <taxon>Gammaproteobacteria</taxon>
        <taxon>Oceanospirillales</taxon>
        <taxon>Oceanospirillaceae</taxon>
        <taxon>Bacterioplanes</taxon>
    </lineage>
</organism>
<keyword evidence="3" id="KW-1185">Reference proteome</keyword>